<evidence type="ECO:0000313" key="5">
    <source>
        <dbReference type="Proteomes" id="UP000011602"/>
    </source>
</evidence>
<keyword evidence="1" id="KW-0547">Nucleotide-binding</keyword>
<dbReference type="STRING" id="1227499.C493_12309"/>
<keyword evidence="5" id="KW-1185">Reference proteome</keyword>
<dbReference type="OrthoDB" id="11959at2157"/>
<evidence type="ECO:0000259" key="3">
    <source>
        <dbReference type="PROSITE" id="PS50975"/>
    </source>
</evidence>
<comment type="caution">
    <text evidence="4">The sequence shown here is derived from an EMBL/GenBank/DDBJ whole genome shotgun (WGS) entry which is preliminary data.</text>
</comment>
<gene>
    <name evidence="4" type="ORF">C493_12309</name>
</gene>
<dbReference type="Gene3D" id="3.40.50.20">
    <property type="match status" value="1"/>
</dbReference>
<dbReference type="EMBL" id="AOHZ01000055">
    <property type="protein sequence ID" value="ELY54753.1"/>
    <property type="molecule type" value="Genomic_DNA"/>
</dbReference>
<name>L9X2D7_9EURY</name>
<dbReference type="GO" id="GO:0005524">
    <property type="term" value="F:ATP binding"/>
    <property type="evidence" value="ECO:0007669"/>
    <property type="project" value="UniProtKB-UniRule"/>
</dbReference>
<keyword evidence="1" id="KW-0067">ATP-binding</keyword>
<reference evidence="4 5" key="1">
    <citation type="journal article" date="2014" name="PLoS Genet.">
        <title>Phylogenetically driven sequencing of extremely halophilic archaea reveals strategies for static and dynamic osmo-response.</title>
        <authorList>
            <person name="Becker E.A."/>
            <person name="Seitzer P.M."/>
            <person name="Tritt A."/>
            <person name="Larsen D."/>
            <person name="Krusor M."/>
            <person name="Yao A.I."/>
            <person name="Wu D."/>
            <person name="Madern D."/>
            <person name="Eisen J.A."/>
            <person name="Darling A.E."/>
            <person name="Facciotti M.T."/>
        </authorList>
    </citation>
    <scope>NUCLEOTIDE SEQUENCE [LARGE SCALE GENOMIC DNA]</scope>
    <source>
        <strain evidence="4 5">JCM 12255</strain>
    </source>
</reference>
<dbReference type="InterPro" id="IPR011761">
    <property type="entry name" value="ATP-grasp"/>
</dbReference>
<dbReference type="PROSITE" id="PS50975">
    <property type="entry name" value="ATP_GRASP"/>
    <property type="match status" value="1"/>
</dbReference>
<dbReference type="Proteomes" id="UP000011602">
    <property type="component" value="Unassembled WGS sequence"/>
</dbReference>
<organism evidence="4 5">
    <name type="scientific">Natronolimnohabitans innermongolicus JCM 12255</name>
    <dbReference type="NCBI Taxonomy" id="1227499"/>
    <lineage>
        <taxon>Archaea</taxon>
        <taxon>Methanobacteriati</taxon>
        <taxon>Methanobacteriota</taxon>
        <taxon>Stenosarchaea group</taxon>
        <taxon>Halobacteria</taxon>
        <taxon>Halobacteriales</taxon>
        <taxon>Natrialbaceae</taxon>
        <taxon>Natronolimnohabitans</taxon>
    </lineage>
</organism>
<proteinExistence type="predicted"/>
<feature type="domain" description="ATP-grasp" evidence="3">
    <location>
        <begin position="133"/>
        <end position="324"/>
    </location>
</feature>
<dbReference type="Gene3D" id="3.30.470.20">
    <property type="entry name" value="ATP-grasp fold, B domain"/>
    <property type="match status" value="1"/>
</dbReference>
<dbReference type="GO" id="GO:0046872">
    <property type="term" value="F:metal ion binding"/>
    <property type="evidence" value="ECO:0007669"/>
    <property type="project" value="InterPro"/>
</dbReference>
<dbReference type="PATRIC" id="fig|1227499.3.peg.2526"/>
<protein>
    <recommendedName>
        <fullName evidence="3">ATP-grasp domain-containing protein</fullName>
    </recommendedName>
</protein>
<evidence type="ECO:0000256" key="1">
    <source>
        <dbReference type="PROSITE-ProRule" id="PRU00409"/>
    </source>
</evidence>
<feature type="region of interest" description="Disordered" evidence="2">
    <location>
        <begin position="437"/>
        <end position="456"/>
    </location>
</feature>
<dbReference type="AlphaFoldDB" id="L9X2D7"/>
<dbReference type="SUPFAM" id="SSF56059">
    <property type="entry name" value="Glutathione synthetase ATP-binding domain-like"/>
    <property type="match status" value="1"/>
</dbReference>
<dbReference type="eggNOG" id="arCOG06897">
    <property type="taxonomic scope" value="Archaea"/>
</dbReference>
<sequence>MSLRRDEDSAQSSSTDSVVVPAVPVPSTESCLRSLSAAGVRTIVVSDDRTAPSFASAYCDEAVLVPDPETALEGYAEALLALARREDVRTIVPVREEDAFVLSRYREEFAEHVATPWPDPESLRSVHDRVRLAEAAERAGVPVPETRPLSTVDDWDSDSIVKTRYNLLVDEYVDGVPSNRVERNKTVEHVSAGSDPDVDALRESFGHDPIAQEFVPIDEEYMIGALYDHGEAVATFQHRQLRGSSYTGGGGVYREATAIPELEDAAVALLDELEWHGLACIEYMRHPETGEFYLCEINPRMWTSLAANVRMGADFPAYYWQLATDRADEIDDSYDVGAGSHYVKGELLYLSSLFRKDSDLVDRPSLPETLREMAASWYRHPTSDTFQRDDPWPFVQSYLMALDRASASLPAPLDGLEPSALGRWLSGATEPVHWREAAGSAPAADRTRGIVTEPPP</sequence>
<dbReference type="InterPro" id="IPR048764">
    <property type="entry name" value="PylC_N"/>
</dbReference>
<dbReference type="Pfam" id="PF21360">
    <property type="entry name" value="PylC-like_N"/>
    <property type="match status" value="1"/>
</dbReference>
<feature type="region of interest" description="Disordered" evidence="2">
    <location>
        <begin position="1"/>
        <end position="20"/>
    </location>
</feature>
<dbReference type="RefSeq" id="WP_007259740.1">
    <property type="nucleotide sequence ID" value="NZ_AOHZ01000055.1"/>
</dbReference>
<evidence type="ECO:0000313" key="4">
    <source>
        <dbReference type="EMBL" id="ELY54753.1"/>
    </source>
</evidence>
<accession>L9X2D7</accession>
<evidence type="ECO:0000256" key="2">
    <source>
        <dbReference type="SAM" id="MobiDB-lite"/>
    </source>
</evidence>